<name>Q240U8_TETTS</name>
<evidence type="ECO:0000313" key="1">
    <source>
        <dbReference type="EMBL" id="EAS02316.1"/>
    </source>
</evidence>
<protein>
    <submittedName>
        <fullName evidence="1">Uncharacterized protein</fullName>
    </submittedName>
</protein>
<organism evidence="1 2">
    <name type="scientific">Tetrahymena thermophila (strain SB210)</name>
    <dbReference type="NCBI Taxonomy" id="312017"/>
    <lineage>
        <taxon>Eukaryota</taxon>
        <taxon>Sar</taxon>
        <taxon>Alveolata</taxon>
        <taxon>Ciliophora</taxon>
        <taxon>Intramacronucleata</taxon>
        <taxon>Oligohymenophorea</taxon>
        <taxon>Hymenostomatida</taxon>
        <taxon>Tetrahymenina</taxon>
        <taxon>Tetrahymenidae</taxon>
        <taxon>Tetrahymena</taxon>
    </lineage>
</organism>
<dbReference type="KEGG" id="tet:TTHERM_00624350"/>
<evidence type="ECO:0000313" key="2">
    <source>
        <dbReference type="Proteomes" id="UP000009168"/>
    </source>
</evidence>
<dbReference type="EMBL" id="GG662540">
    <property type="protein sequence ID" value="EAS02316.1"/>
    <property type="molecule type" value="Genomic_DNA"/>
</dbReference>
<dbReference type="GeneID" id="7828539"/>
<dbReference type="Proteomes" id="UP000009168">
    <property type="component" value="Unassembled WGS sequence"/>
</dbReference>
<accession>Q240U8</accession>
<dbReference type="HOGENOM" id="CLU_1879597_0_0_1"/>
<gene>
    <name evidence="1" type="ORF">TTHERM_00624350</name>
</gene>
<sequence length="136" mass="16351">MDQQLKRQQIITFINELYEEFITIRSNLFEVAEIPHLSCCSDSSKFNIYYDFYHLEKSLKYMKKNLNSQVYKQISQDSQILICQLKDTLKAINVIQQRLHLLDEDDDQQIKQKYQLMENYFDYKSAENTCSKINID</sequence>
<reference evidence="2" key="1">
    <citation type="journal article" date="2006" name="PLoS Biol.">
        <title>Macronuclear genome sequence of the ciliate Tetrahymena thermophila, a model eukaryote.</title>
        <authorList>
            <person name="Eisen J.A."/>
            <person name="Coyne R.S."/>
            <person name="Wu M."/>
            <person name="Wu D."/>
            <person name="Thiagarajan M."/>
            <person name="Wortman J.R."/>
            <person name="Badger J.H."/>
            <person name="Ren Q."/>
            <person name="Amedeo P."/>
            <person name="Jones K.M."/>
            <person name="Tallon L.J."/>
            <person name="Delcher A.L."/>
            <person name="Salzberg S.L."/>
            <person name="Silva J.C."/>
            <person name="Haas B.J."/>
            <person name="Majoros W.H."/>
            <person name="Farzad M."/>
            <person name="Carlton J.M."/>
            <person name="Smith R.K. Jr."/>
            <person name="Garg J."/>
            <person name="Pearlman R.E."/>
            <person name="Karrer K.M."/>
            <person name="Sun L."/>
            <person name="Manning G."/>
            <person name="Elde N.C."/>
            <person name="Turkewitz A.P."/>
            <person name="Asai D.J."/>
            <person name="Wilkes D.E."/>
            <person name="Wang Y."/>
            <person name="Cai H."/>
            <person name="Collins K."/>
            <person name="Stewart B.A."/>
            <person name="Lee S.R."/>
            <person name="Wilamowska K."/>
            <person name="Weinberg Z."/>
            <person name="Ruzzo W.L."/>
            <person name="Wloga D."/>
            <person name="Gaertig J."/>
            <person name="Frankel J."/>
            <person name="Tsao C.-C."/>
            <person name="Gorovsky M.A."/>
            <person name="Keeling P.J."/>
            <person name="Waller R.F."/>
            <person name="Patron N.J."/>
            <person name="Cherry J.M."/>
            <person name="Stover N.A."/>
            <person name="Krieger C.J."/>
            <person name="del Toro C."/>
            <person name="Ryder H.F."/>
            <person name="Williamson S.C."/>
            <person name="Barbeau R.A."/>
            <person name="Hamilton E.P."/>
            <person name="Orias E."/>
        </authorList>
    </citation>
    <scope>NUCLEOTIDE SEQUENCE [LARGE SCALE GENOMIC DNA]</scope>
    <source>
        <strain evidence="2">SB210</strain>
    </source>
</reference>
<keyword evidence="2" id="KW-1185">Reference proteome</keyword>
<dbReference type="RefSeq" id="XP_001022561.1">
    <property type="nucleotide sequence ID" value="XM_001022561.3"/>
</dbReference>
<dbReference type="AlphaFoldDB" id="Q240U8"/>
<dbReference type="InParanoid" id="Q240U8"/>
<proteinExistence type="predicted"/>